<evidence type="ECO:0000313" key="2">
    <source>
        <dbReference type="EMBL" id="MEO5286065.1"/>
    </source>
</evidence>
<dbReference type="RefSeq" id="WP_347963623.1">
    <property type="nucleotide sequence ID" value="NZ_JBCNVQ010000001.1"/>
</dbReference>
<feature type="transmembrane region" description="Helical" evidence="1">
    <location>
        <begin position="75"/>
        <end position="94"/>
    </location>
</feature>
<organism evidence="2 3">
    <name type="scientific">Limosilactobacillus allomucosae</name>
    <dbReference type="NCBI Taxonomy" id="3142938"/>
    <lineage>
        <taxon>Bacteria</taxon>
        <taxon>Bacillati</taxon>
        <taxon>Bacillota</taxon>
        <taxon>Bacilli</taxon>
        <taxon>Lactobacillales</taxon>
        <taxon>Lactobacillaceae</taxon>
        <taxon>Limosilactobacillus</taxon>
    </lineage>
</organism>
<comment type="caution">
    <text evidence="2">The sequence shown here is derived from an EMBL/GenBank/DDBJ whole genome shotgun (WGS) entry which is preliminary data.</text>
</comment>
<feature type="transmembrane region" description="Helical" evidence="1">
    <location>
        <begin position="130"/>
        <end position="149"/>
    </location>
</feature>
<dbReference type="InterPro" id="IPR025671">
    <property type="entry name" value="HXXEE"/>
</dbReference>
<dbReference type="EMBL" id="JBCNVT010000001">
    <property type="protein sequence ID" value="MEO5286065.1"/>
    <property type="molecule type" value="Genomic_DNA"/>
</dbReference>
<keyword evidence="1" id="KW-0472">Membrane</keyword>
<evidence type="ECO:0000256" key="1">
    <source>
        <dbReference type="SAM" id="Phobius"/>
    </source>
</evidence>
<evidence type="ECO:0000313" key="3">
    <source>
        <dbReference type="Proteomes" id="UP001456307"/>
    </source>
</evidence>
<protein>
    <submittedName>
        <fullName evidence="2">HXXEE domain-containing protein</fullName>
    </submittedName>
</protein>
<proteinExistence type="predicted"/>
<keyword evidence="1" id="KW-0812">Transmembrane</keyword>
<feature type="transmembrane region" description="Helical" evidence="1">
    <location>
        <begin position="161"/>
        <end position="180"/>
    </location>
</feature>
<dbReference type="Pfam" id="PF13787">
    <property type="entry name" value="HXXEE"/>
    <property type="match status" value="1"/>
</dbReference>
<name>A0ABV0I4H1_9LACO</name>
<keyword evidence="1" id="KW-1133">Transmembrane helix</keyword>
<sequence length="211" mass="24474">MIDNALCYTNHLCGFFFAATFQPTNQHLTHPAIASFMSLLVHQFEEYVIPGGAPIVINRIFYNNQKNYDRYPGNWNSIMIVNVSAYVFYLLAIFYPEWTWLGVATILFNFSQFLGHVIKMNIGMKTWYNPGMGSVVLIMTPISIWYLILEGQRHLLTGMTWLWGILAFVLIVALTVVLPVQGLKNPNSRYPIPKWQLEQFEKVWRFASLKR</sequence>
<keyword evidence="3" id="KW-1185">Reference proteome</keyword>
<gene>
    <name evidence="2" type="ORF">AAVZ08_05605</name>
</gene>
<feature type="transmembrane region" description="Helical" evidence="1">
    <location>
        <begin position="100"/>
        <end position="118"/>
    </location>
</feature>
<reference evidence="2 3" key="1">
    <citation type="submission" date="2024-04" db="EMBL/GenBank/DDBJ databases">
        <title>Limosilactobacillus allomucosae sp. nov., a novel species isolated from wild boar faecal samples as potential probiotics for domestic pigs.</title>
        <authorList>
            <person name="Chen B."/>
        </authorList>
    </citation>
    <scope>NUCLEOTIDE SEQUENCE [LARGE SCALE GENOMIC DNA]</scope>
    <source>
        <strain evidence="2 3">WILCCON 0055</strain>
    </source>
</reference>
<accession>A0ABV0I4H1</accession>
<dbReference type="Proteomes" id="UP001456307">
    <property type="component" value="Unassembled WGS sequence"/>
</dbReference>